<evidence type="ECO:0000256" key="3">
    <source>
        <dbReference type="ARBA" id="ARBA00022448"/>
    </source>
</evidence>
<gene>
    <name evidence="10" type="ORF">HAZT_HAZT010109</name>
</gene>
<evidence type="ECO:0000256" key="6">
    <source>
        <dbReference type="ARBA" id="ARBA00023054"/>
    </source>
</evidence>
<dbReference type="PANTHER" id="PTHR19957">
    <property type="entry name" value="SYNTAXIN"/>
    <property type="match status" value="1"/>
</dbReference>
<dbReference type="InterPro" id="IPR045242">
    <property type="entry name" value="Syntaxin"/>
</dbReference>
<evidence type="ECO:0000259" key="9">
    <source>
        <dbReference type="PROSITE" id="PS50192"/>
    </source>
</evidence>
<dbReference type="SUPFAM" id="SSF47661">
    <property type="entry name" value="t-snare proteins"/>
    <property type="match status" value="1"/>
</dbReference>
<name>A0A6A0GZG0_HYAAZ</name>
<organism evidence="10">
    <name type="scientific">Hyalella azteca</name>
    <name type="common">Amphipod</name>
    <dbReference type="NCBI Taxonomy" id="294128"/>
    <lineage>
        <taxon>Eukaryota</taxon>
        <taxon>Metazoa</taxon>
        <taxon>Ecdysozoa</taxon>
        <taxon>Arthropoda</taxon>
        <taxon>Crustacea</taxon>
        <taxon>Multicrustacea</taxon>
        <taxon>Malacostraca</taxon>
        <taxon>Eumalacostraca</taxon>
        <taxon>Peracarida</taxon>
        <taxon>Amphipoda</taxon>
        <taxon>Senticaudata</taxon>
        <taxon>Talitrida</taxon>
        <taxon>Talitroidea</taxon>
        <taxon>Hyalellidae</taxon>
        <taxon>Hyalella</taxon>
    </lineage>
</organism>
<dbReference type="GO" id="GO:0000139">
    <property type="term" value="C:Golgi membrane"/>
    <property type="evidence" value="ECO:0007669"/>
    <property type="project" value="TreeGrafter"/>
</dbReference>
<evidence type="ECO:0000256" key="8">
    <source>
        <dbReference type="SAM" id="Phobius"/>
    </source>
</evidence>
<keyword evidence="7 8" id="KW-0472">Membrane</keyword>
<dbReference type="GO" id="GO:0000149">
    <property type="term" value="F:SNARE binding"/>
    <property type="evidence" value="ECO:0007669"/>
    <property type="project" value="TreeGrafter"/>
</dbReference>
<dbReference type="Proteomes" id="UP000711488">
    <property type="component" value="Unassembled WGS sequence"/>
</dbReference>
<dbReference type="Gene3D" id="1.20.58.70">
    <property type="match status" value="1"/>
</dbReference>
<dbReference type="CDD" id="cd15844">
    <property type="entry name" value="SNARE_syntaxin5"/>
    <property type="match status" value="1"/>
</dbReference>
<keyword evidence="5 8" id="KW-1133">Transmembrane helix</keyword>
<keyword evidence="3" id="KW-0813">Transport</keyword>
<protein>
    <recommendedName>
        <fullName evidence="9">t-SNARE coiled-coil homology domain-containing protein</fullName>
    </recommendedName>
</protein>
<feature type="transmembrane region" description="Helical" evidence="8">
    <location>
        <begin position="296"/>
        <end position="316"/>
    </location>
</feature>
<evidence type="ECO:0000256" key="4">
    <source>
        <dbReference type="ARBA" id="ARBA00022692"/>
    </source>
</evidence>
<dbReference type="GO" id="GO:0031201">
    <property type="term" value="C:SNARE complex"/>
    <property type="evidence" value="ECO:0007669"/>
    <property type="project" value="TreeGrafter"/>
</dbReference>
<keyword evidence="4 8" id="KW-0812">Transmembrane</keyword>
<evidence type="ECO:0000256" key="7">
    <source>
        <dbReference type="ARBA" id="ARBA00023136"/>
    </source>
</evidence>
<dbReference type="InterPro" id="IPR000727">
    <property type="entry name" value="T_SNARE_dom"/>
</dbReference>
<comment type="caution">
    <text evidence="10">The sequence shown here is derived from an EMBL/GenBank/DDBJ whole genome shotgun (WGS) entry which is preliminary data.</text>
</comment>
<dbReference type="SMART" id="SM00397">
    <property type="entry name" value="t_SNARE"/>
    <property type="match status" value="1"/>
</dbReference>
<keyword evidence="6" id="KW-0175">Coiled coil</keyword>
<dbReference type="Pfam" id="PF05739">
    <property type="entry name" value="SNARE"/>
    <property type="match status" value="1"/>
</dbReference>
<reference evidence="10" key="3">
    <citation type="submission" date="2019-06" db="EMBL/GenBank/DDBJ databases">
        <authorList>
            <person name="Poynton C."/>
            <person name="Hasenbein S."/>
            <person name="Benoit J.B."/>
            <person name="Sepulveda M.S."/>
            <person name="Poelchau M.F."/>
            <person name="Murali S.C."/>
            <person name="Chen S."/>
            <person name="Glastad K.M."/>
            <person name="Werren J.H."/>
            <person name="Vineis J.H."/>
            <person name="Bowen J.L."/>
            <person name="Friedrich M."/>
            <person name="Jones J."/>
            <person name="Robertson H.M."/>
            <person name="Feyereisen R."/>
            <person name="Mechler-Hickson A."/>
            <person name="Mathers N."/>
            <person name="Lee C.E."/>
            <person name="Colbourne J.K."/>
            <person name="Biales A."/>
            <person name="Johnston J.S."/>
            <person name="Wellborn G.A."/>
            <person name="Rosendale A.J."/>
            <person name="Cridge A.G."/>
            <person name="Munoz-Torres M.C."/>
            <person name="Bain P.A."/>
            <person name="Manny A.R."/>
            <person name="Major K.M."/>
            <person name="Lambert F.N."/>
            <person name="Vulpe C.D."/>
            <person name="Tuck P."/>
            <person name="Blalock B.J."/>
            <person name="Lin Y.-Y."/>
            <person name="Smith M.E."/>
            <person name="Ochoa-Acuna H."/>
            <person name="Chen M.-J.M."/>
            <person name="Childers C.P."/>
            <person name="Qu J."/>
            <person name="Dugan S."/>
            <person name="Lee S.L."/>
            <person name="Chao H."/>
            <person name="Dinh H."/>
            <person name="Han Y."/>
            <person name="Doddapaneni H."/>
            <person name="Worley K.C."/>
            <person name="Muzny D.M."/>
            <person name="Gibbs R.A."/>
            <person name="Richards S."/>
        </authorList>
    </citation>
    <scope>NUCLEOTIDE SEQUENCE</scope>
    <source>
        <strain evidence="10">HAZT.00-mixed</strain>
        <tissue evidence="10">Whole organism</tissue>
    </source>
</reference>
<dbReference type="PANTHER" id="PTHR19957:SF3">
    <property type="entry name" value="SYNTAXIN-5"/>
    <property type="match status" value="1"/>
</dbReference>
<reference evidence="10" key="2">
    <citation type="journal article" date="2018" name="Environ. Sci. Technol.">
        <title>The Toxicogenome of Hyalella azteca: A Model for Sediment Ecotoxicology and Evolutionary Toxicology.</title>
        <authorList>
            <person name="Poynton H.C."/>
            <person name="Hasenbein S."/>
            <person name="Benoit J.B."/>
            <person name="Sepulveda M.S."/>
            <person name="Poelchau M.F."/>
            <person name="Hughes D.S.T."/>
            <person name="Murali S.C."/>
            <person name="Chen S."/>
            <person name="Glastad K.M."/>
            <person name="Goodisman M.A.D."/>
            <person name="Werren J.H."/>
            <person name="Vineis J.H."/>
            <person name="Bowen J.L."/>
            <person name="Friedrich M."/>
            <person name="Jones J."/>
            <person name="Robertson H.M."/>
            <person name="Feyereisen R."/>
            <person name="Mechler-Hickson A."/>
            <person name="Mathers N."/>
            <person name="Lee C.E."/>
            <person name="Colbourne J.K."/>
            <person name="Biales A."/>
            <person name="Johnston J.S."/>
            <person name="Wellborn G.A."/>
            <person name="Rosendale A.J."/>
            <person name="Cridge A.G."/>
            <person name="Munoz-Torres M.C."/>
            <person name="Bain P.A."/>
            <person name="Manny A.R."/>
            <person name="Major K.M."/>
            <person name="Lambert F.N."/>
            <person name="Vulpe C.D."/>
            <person name="Tuck P."/>
            <person name="Blalock B.J."/>
            <person name="Lin Y.Y."/>
            <person name="Smith M.E."/>
            <person name="Ochoa-Acuna H."/>
            <person name="Chen M.M."/>
            <person name="Childers C.P."/>
            <person name="Qu J."/>
            <person name="Dugan S."/>
            <person name="Lee S.L."/>
            <person name="Chao H."/>
            <person name="Dinh H."/>
            <person name="Han Y."/>
            <person name="Doddapaneni H."/>
            <person name="Worley K.C."/>
            <person name="Muzny D.M."/>
            <person name="Gibbs R.A."/>
            <person name="Richards S."/>
        </authorList>
    </citation>
    <scope>NUCLEOTIDE SEQUENCE</scope>
    <source>
        <strain evidence="10">HAZT.00-mixed</strain>
        <tissue evidence="10">Whole organism</tissue>
    </source>
</reference>
<dbReference type="GO" id="GO:0006888">
    <property type="term" value="P:endoplasmic reticulum to Golgi vesicle-mediated transport"/>
    <property type="evidence" value="ECO:0007669"/>
    <property type="project" value="TreeGrafter"/>
</dbReference>
<dbReference type="GO" id="GO:0006906">
    <property type="term" value="P:vesicle fusion"/>
    <property type="evidence" value="ECO:0007669"/>
    <property type="project" value="TreeGrafter"/>
</dbReference>
<comment type="subcellular location">
    <subcellularLocation>
        <location evidence="1">Membrane</location>
        <topology evidence="1">Single-pass type IV membrane protein</topology>
    </subcellularLocation>
</comment>
<sequence>MAFRDRTAEFVGIIKKSQQQGPHGYSNGVMKTPASRGARDLSHYSSFMKHSRMVGRNISSTYAKLEKLTFQDMEVQELTAIIRHDLTSLTKQLEDLRRSSSASSASSTSHMQKHSANLVGSLQTKVATITQKFRDVLEVRTENLKKQAERREQFTGGTSSGAVMAAGGHQASVLLADEAKATAAARRTASKPNGDVVLDFDGVSVAPSNSGGAYQQQLALMEEQDSLLQSRAETMKTIESTIVELGTMFTQLAAMVKEQDELVHRIDANVDDAEMNVEAAHAELLKYFRSVSSNRWMMFKVFGIVIIFFIIFVVFMA</sequence>
<dbReference type="GO" id="GO:0048278">
    <property type="term" value="P:vesicle docking"/>
    <property type="evidence" value="ECO:0007669"/>
    <property type="project" value="TreeGrafter"/>
</dbReference>
<accession>A0A6A0GZG0</accession>
<comment type="similarity">
    <text evidence="2">Belongs to the syntaxin family.</text>
</comment>
<dbReference type="GO" id="GO:0006886">
    <property type="term" value="P:intracellular protein transport"/>
    <property type="evidence" value="ECO:0007669"/>
    <property type="project" value="TreeGrafter"/>
</dbReference>
<evidence type="ECO:0000313" key="10">
    <source>
        <dbReference type="EMBL" id="KAA0193668.1"/>
    </source>
</evidence>
<dbReference type="PROSITE" id="PS50192">
    <property type="entry name" value="T_SNARE"/>
    <property type="match status" value="1"/>
</dbReference>
<evidence type="ECO:0000256" key="5">
    <source>
        <dbReference type="ARBA" id="ARBA00022989"/>
    </source>
</evidence>
<dbReference type="AlphaFoldDB" id="A0A6A0GZG0"/>
<reference evidence="10" key="1">
    <citation type="submission" date="2014-08" db="EMBL/GenBank/DDBJ databases">
        <authorList>
            <person name="Murali S."/>
            <person name="Richards S."/>
            <person name="Bandaranaike D."/>
            <person name="Bellair M."/>
            <person name="Blankenburg K."/>
            <person name="Chao H."/>
            <person name="Dinh H."/>
            <person name="Doddapaneni H."/>
            <person name="Dugan-Rocha S."/>
            <person name="Elkadiri S."/>
            <person name="Gnanaolivu R."/>
            <person name="Hughes D."/>
            <person name="Lee S."/>
            <person name="Li M."/>
            <person name="Ming W."/>
            <person name="Munidasa M."/>
            <person name="Muniz J."/>
            <person name="Nguyen L."/>
            <person name="Osuji N."/>
            <person name="Pu L.-L."/>
            <person name="Puazo M."/>
            <person name="Skinner E."/>
            <person name="Qu C."/>
            <person name="Quiroz J."/>
            <person name="Raj R."/>
            <person name="Weissenberger G."/>
            <person name="Xin Y."/>
            <person name="Zou X."/>
            <person name="Han Y."/>
            <person name="Worley K."/>
            <person name="Muzny D."/>
            <person name="Gibbs R."/>
        </authorList>
    </citation>
    <scope>NUCLEOTIDE SEQUENCE</scope>
    <source>
        <strain evidence="10">HAZT.00-mixed</strain>
        <tissue evidence="10">Whole organism</tissue>
    </source>
</reference>
<feature type="domain" description="T-SNARE coiled-coil homology" evidence="9">
    <location>
        <begin position="225"/>
        <end position="287"/>
    </location>
</feature>
<dbReference type="OrthoDB" id="421009at2759"/>
<dbReference type="GO" id="GO:0005484">
    <property type="term" value="F:SNAP receptor activity"/>
    <property type="evidence" value="ECO:0007669"/>
    <property type="project" value="TreeGrafter"/>
</dbReference>
<dbReference type="EMBL" id="JQDR03010821">
    <property type="protein sequence ID" value="KAA0193668.1"/>
    <property type="molecule type" value="Genomic_DNA"/>
</dbReference>
<dbReference type="InterPro" id="IPR010989">
    <property type="entry name" value="SNARE"/>
</dbReference>
<proteinExistence type="inferred from homology"/>
<evidence type="ECO:0000256" key="1">
    <source>
        <dbReference type="ARBA" id="ARBA00004211"/>
    </source>
</evidence>
<evidence type="ECO:0000256" key="2">
    <source>
        <dbReference type="ARBA" id="ARBA00009063"/>
    </source>
</evidence>